<reference evidence="3" key="1">
    <citation type="submission" date="2022-08" db="UniProtKB">
        <authorList>
            <consortium name="EnsemblMetazoa"/>
        </authorList>
    </citation>
    <scope>IDENTIFICATION</scope>
    <source>
        <strain evidence="3">05x7-T-G4-1.051#20</strain>
    </source>
</reference>
<protein>
    <submittedName>
        <fullName evidence="3">Uncharacterized protein</fullName>
    </submittedName>
</protein>
<evidence type="ECO:0000256" key="2">
    <source>
        <dbReference type="SAM" id="Phobius"/>
    </source>
</evidence>
<feature type="compositionally biased region" description="Polar residues" evidence="1">
    <location>
        <begin position="358"/>
        <end position="372"/>
    </location>
</feature>
<keyword evidence="2" id="KW-0472">Membrane</keyword>
<feature type="region of interest" description="Disordered" evidence="1">
    <location>
        <begin position="461"/>
        <end position="483"/>
    </location>
</feature>
<dbReference type="Proteomes" id="UP000005408">
    <property type="component" value="Unassembled WGS sequence"/>
</dbReference>
<dbReference type="EnsemblMetazoa" id="G32166.1">
    <property type="protein sequence ID" value="G32166.1:cds"/>
    <property type="gene ID" value="G32166"/>
</dbReference>
<name>A0A8W8M7N6_MAGGI</name>
<keyword evidence="4" id="KW-1185">Reference proteome</keyword>
<organism evidence="3 4">
    <name type="scientific">Magallana gigas</name>
    <name type="common">Pacific oyster</name>
    <name type="synonym">Crassostrea gigas</name>
    <dbReference type="NCBI Taxonomy" id="29159"/>
    <lineage>
        <taxon>Eukaryota</taxon>
        <taxon>Metazoa</taxon>
        <taxon>Spiralia</taxon>
        <taxon>Lophotrochozoa</taxon>
        <taxon>Mollusca</taxon>
        <taxon>Bivalvia</taxon>
        <taxon>Autobranchia</taxon>
        <taxon>Pteriomorphia</taxon>
        <taxon>Ostreida</taxon>
        <taxon>Ostreoidea</taxon>
        <taxon>Ostreidae</taxon>
        <taxon>Magallana</taxon>
    </lineage>
</organism>
<feature type="compositionally biased region" description="Polar residues" evidence="1">
    <location>
        <begin position="126"/>
        <end position="142"/>
    </location>
</feature>
<keyword evidence="2" id="KW-0812">Transmembrane</keyword>
<evidence type="ECO:0000313" key="3">
    <source>
        <dbReference type="EnsemblMetazoa" id="G32166.1:cds"/>
    </source>
</evidence>
<keyword evidence="2" id="KW-1133">Transmembrane helix</keyword>
<evidence type="ECO:0000313" key="4">
    <source>
        <dbReference type="Proteomes" id="UP000005408"/>
    </source>
</evidence>
<sequence>MRPFRLSMDSTTQPNVTSLCTQGGQELGDRVELSWFSSVLEFSTFLIFSTFHAVRAINLKSPPKNLSDASSHFGLLIGNTFTNDSLGNAGHVIIPVFYHTKTSLPPTSKSIRTVTKTTLTTEKLTSRNPTSSNIGQQGQSEISRGPINTNSNSSLNNSDKNNSIVGSVTDHFSNINAKTTSSSKTTIKQKKNPLSYSKTVIQMTTALPETNKATGYIDDKKTEQNREQTTGTSILKTKSTTPKHTTPTPTTSQITTSKAIQIVTTTLKTTNISTSTPSTTKTPTTVVIPATKSSSTATTTQTSTKTTTTPAPTSSQTTKTTTTPAPTTPQTTKPTTSPSLTTKLRTTELRTTSSKTTIAFNQRTTNNIGSNDSAKKHNESLASTTEKTGTQTMPSLSPTNFVKISSSGVTVNKDGGNTDSTTASLSTSKSFTNNKEFTTKRYSTNIASTAKINENTFLKNSTEAERPTTAAETLSEEPSQSDGDKYWPVAMAITIGVPSIIVIGVTISVINRKRTLERAHSTLLNGYITPPVEYEV</sequence>
<feature type="region of interest" description="Disordered" evidence="1">
    <location>
        <begin position="221"/>
        <end position="254"/>
    </location>
</feature>
<evidence type="ECO:0000256" key="1">
    <source>
        <dbReference type="SAM" id="MobiDB-lite"/>
    </source>
</evidence>
<feature type="compositionally biased region" description="Low complexity" evidence="1">
    <location>
        <begin position="148"/>
        <end position="163"/>
    </location>
</feature>
<feature type="compositionally biased region" description="Low complexity" evidence="1">
    <location>
        <begin position="272"/>
        <end position="357"/>
    </location>
</feature>
<feature type="compositionally biased region" description="Low complexity" evidence="1">
    <location>
        <begin position="236"/>
        <end position="254"/>
    </location>
</feature>
<dbReference type="AlphaFoldDB" id="A0A8W8M7N6"/>
<feature type="transmembrane region" description="Helical" evidence="2">
    <location>
        <begin position="486"/>
        <end position="510"/>
    </location>
</feature>
<proteinExistence type="predicted"/>
<feature type="region of interest" description="Disordered" evidence="1">
    <location>
        <begin position="272"/>
        <end position="401"/>
    </location>
</feature>
<accession>A0A8W8M7N6</accession>
<feature type="compositionally biased region" description="Polar residues" evidence="1">
    <location>
        <begin position="380"/>
        <end position="401"/>
    </location>
</feature>
<feature type="region of interest" description="Disordered" evidence="1">
    <location>
        <begin position="118"/>
        <end position="167"/>
    </location>
</feature>